<dbReference type="CDD" id="cd03586">
    <property type="entry name" value="PolY_Pol_IV_kappa"/>
    <property type="match status" value="1"/>
</dbReference>
<dbReference type="Gene3D" id="3.30.1490.100">
    <property type="entry name" value="DNA polymerase, Y-family, little finger domain"/>
    <property type="match status" value="1"/>
</dbReference>
<feature type="site" description="Substrate discrimination" evidence="15">
    <location>
        <position position="21"/>
    </location>
</feature>
<comment type="function">
    <text evidence="15">Poorly processive, error-prone DNA polymerase involved in untargeted mutagenesis. Copies undamaged DNA at stalled replication forks, which arise in vivo from mismatched or misaligned primer ends. These misaligned primers can be extended by PolIV. Exhibits no 3'-5' exonuclease (proofreading) activity. May be involved in translesional synthesis, in conjunction with the beta clamp from PolIII.</text>
</comment>
<dbReference type="NCBIfam" id="NF002677">
    <property type="entry name" value="PRK02406.1"/>
    <property type="match status" value="1"/>
</dbReference>
<evidence type="ECO:0000256" key="1">
    <source>
        <dbReference type="ARBA" id="ARBA00004496"/>
    </source>
</evidence>
<keyword evidence="7 15" id="KW-0235">DNA replication</keyword>
<dbReference type="RefSeq" id="WP_059351199.1">
    <property type="nucleotide sequence ID" value="NZ_LDYG01000030.1"/>
</dbReference>
<evidence type="ECO:0000256" key="5">
    <source>
        <dbReference type="ARBA" id="ARBA00022679"/>
    </source>
</evidence>
<evidence type="ECO:0000256" key="8">
    <source>
        <dbReference type="ARBA" id="ARBA00022723"/>
    </source>
</evidence>
<evidence type="ECO:0000256" key="14">
    <source>
        <dbReference type="ARBA" id="ARBA00049244"/>
    </source>
</evidence>
<evidence type="ECO:0000259" key="16">
    <source>
        <dbReference type="PROSITE" id="PS50173"/>
    </source>
</evidence>
<keyword evidence="18" id="KW-1185">Reference proteome</keyword>
<dbReference type="AlphaFoldDB" id="A0A147K7P3"/>
<keyword evidence="5 15" id="KW-0808">Transferase</keyword>
<comment type="cofactor">
    <cofactor evidence="15">
        <name>Mg(2+)</name>
        <dbReference type="ChEBI" id="CHEBI:18420"/>
    </cofactor>
    <text evidence="15">Binds 2 magnesium ions per subunit.</text>
</comment>
<dbReference type="InterPro" id="IPR022880">
    <property type="entry name" value="DNApol_IV"/>
</dbReference>
<keyword evidence="8 15" id="KW-0479">Metal-binding</keyword>
<dbReference type="PANTHER" id="PTHR11076:SF33">
    <property type="entry name" value="DNA POLYMERASE KAPPA"/>
    <property type="match status" value="1"/>
</dbReference>
<evidence type="ECO:0000256" key="2">
    <source>
        <dbReference type="ARBA" id="ARBA00010945"/>
    </source>
</evidence>
<dbReference type="Gene3D" id="1.10.150.20">
    <property type="entry name" value="5' to 3' exonuclease, C-terminal subdomain"/>
    <property type="match status" value="1"/>
</dbReference>
<dbReference type="GO" id="GO:0000287">
    <property type="term" value="F:magnesium ion binding"/>
    <property type="evidence" value="ECO:0007669"/>
    <property type="project" value="UniProtKB-UniRule"/>
</dbReference>
<dbReference type="InterPro" id="IPR001126">
    <property type="entry name" value="UmuC"/>
</dbReference>
<dbReference type="Proteomes" id="UP000074108">
    <property type="component" value="Unassembled WGS sequence"/>
</dbReference>
<dbReference type="EC" id="2.7.7.7" evidence="15"/>
<comment type="catalytic activity">
    <reaction evidence="14 15">
        <text>DNA(n) + a 2'-deoxyribonucleoside 5'-triphosphate = DNA(n+1) + diphosphate</text>
        <dbReference type="Rhea" id="RHEA:22508"/>
        <dbReference type="Rhea" id="RHEA-COMP:17339"/>
        <dbReference type="Rhea" id="RHEA-COMP:17340"/>
        <dbReference type="ChEBI" id="CHEBI:33019"/>
        <dbReference type="ChEBI" id="CHEBI:61560"/>
        <dbReference type="ChEBI" id="CHEBI:173112"/>
        <dbReference type="EC" id="2.7.7.7"/>
    </reaction>
</comment>
<keyword evidence="10 15" id="KW-0460">Magnesium</keyword>
<dbReference type="Pfam" id="PF00817">
    <property type="entry name" value="IMS"/>
    <property type="match status" value="1"/>
</dbReference>
<proteinExistence type="inferred from homology"/>
<comment type="subcellular location">
    <subcellularLocation>
        <location evidence="1 15">Cytoplasm</location>
    </subcellularLocation>
</comment>
<keyword evidence="9 15" id="KW-0227">DNA damage</keyword>
<keyword evidence="6 15" id="KW-0548">Nucleotidyltransferase</keyword>
<dbReference type="OrthoDB" id="9808813at2"/>
<dbReference type="GO" id="GO:0006281">
    <property type="term" value="P:DNA repair"/>
    <property type="evidence" value="ECO:0007669"/>
    <property type="project" value="UniProtKB-UniRule"/>
</dbReference>
<dbReference type="GO" id="GO:0009432">
    <property type="term" value="P:SOS response"/>
    <property type="evidence" value="ECO:0007669"/>
    <property type="project" value="TreeGrafter"/>
</dbReference>
<evidence type="ECO:0000256" key="9">
    <source>
        <dbReference type="ARBA" id="ARBA00022763"/>
    </source>
</evidence>
<dbReference type="GO" id="GO:0003684">
    <property type="term" value="F:damaged DNA binding"/>
    <property type="evidence" value="ECO:0007669"/>
    <property type="project" value="InterPro"/>
</dbReference>
<dbReference type="GO" id="GO:0042276">
    <property type="term" value="P:error-prone translesion synthesis"/>
    <property type="evidence" value="ECO:0007669"/>
    <property type="project" value="TreeGrafter"/>
</dbReference>
<accession>A0A147K7P3</accession>
<sequence>MNEYYPKAGRVILHVDMNSFYASVEMAYNPELKGKPIAVAGNPDERKGIIITCSYEARKYGIKTTMPLWEAKKLCPHLMVMGPNFDRYRDASKGMFDILRSFTHLVEPVSIDEGYMDITDCFELGTPIFIAETIQNRILQQLDLPCSIGIAPNKFLAKTASDMKKPLGITILRKREVSSILWPKDVLSMHGVGSKTAEKLNNIHIYTIGDLANANEFSLKTLLGINGPRLKERANGIDERPVDPDSIYVYKTIGNSRTLPRDVTNQRQLLEVLEGLSDKVATRLKNKRVMANQLSITIRYNNWKTITRSKKQTRVLYKKEEIYQSAKELFLAHWTGNPVRLLGITTSDLVDKTEAIAQLDLFSYENEAKKEPLYQAVEALQKKFGKAMIQKGIAVQPAAYEQKEDTSFNKDFLRENQDNGKDTE</sequence>
<keyword evidence="12 15" id="KW-0238">DNA-binding</keyword>
<protein>
    <recommendedName>
        <fullName evidence="15">DNA polymerase IV</fullName>
        <shortName evidence="15">Pol IV</shortName>
        <ecNumber evidence="15">2.7.7.7</ecNumber>
    </recommendedName>
</protein>
<keyword evidence="4 15" id="KW-0963">Cytoplasm</keyword>
<dbReference type="InterPro" id="IPR036775">
    <property type="entry name" value="DNA_pol_Y-fam_lit_finger_sf"/>
</dbReference>
<keyword evidence="13 15" id="KW-0234">DNA repair</keyword>
<evidence type="ECO:0000313" key="17">
    <source>
        <dbReference type="EMBL" id="KUP06136.1"/>
    </source>
</evidence>
<dbReference type="PANTHER" id="PTHR11076">
    <property type="entry name" value="DNA REPAIR POLYMERASE UMUC / TRANSFERASE FAMILY MEMBER"/>
    <property type="match status" value="1"/>
</dbReference>
<dbReference type="GO" id="GO:0005829">
    <property type="term" value="C:cytosol"/>
    <property type="evidence" value="ECO:0007669"/>
    <property type="project" value="TreeGrafter"/>
</dbReference>
<evidence type="ECO:0000256" key="12">
    <source>
        <dbReference type="ARBA" id="ARBA00023125"/>
    </source>
</evidence>
<dbReference type="SUPFAM" id="SSF56672">
    <property type="entry name" value="DNA/RNA polymerases"/>
    <property type="match status" value="1"/>
</dbReference>
<evidence type="ECO:0000256" key="6">
    <source>
        <dbReference type="ARBA" id="ARBA00022695"/>
    </source>
</evidence>
<feature type="binding site" evidence="15">
    <location>
        <position position="16"/>
    </location>
    <ligand>
        <name>Mg(2+)</name>
        <dbReference type="ChEBI" id="CHEBI:18420"/>
    </ligand>
</feature>
<name>A0A147K7P3_9BACI</name>
<dbReference type="Gene3D" id="3.30.70.270">
    <property type="match status" value="1"/>
</dbReference>
<dbReference type="SUPFAM" id="SSF100879">
    <property type="entry name" value="Lesion bypass DNA polymerase (Y-family), little finger domain"/>
    <property type="match status" value="1"/>
</dbReference>
<evidence type="ECO:0000256" key="7">
    <source>
        <dbReference type="ARBA" id="ARBA00022705"/>
    </source>
</evidence>
<gene>
    <name evidence="15" type="primary">dinB</name>
    <name evidence="17" type="ORF">Q75_09360</name>
</gene>
<dbReference type="Pfam" id="PF11798">
    <property type="entry name" value="IMS_HHH"/>
    <property type="match status" value="1"/>
</dbReference>
<evidence type="ECO:0000256" key="4">
    <source>
        <dbReference type="ARBA" id="ARBA00022490"/>
    </source>
</evidence>
<dbReference type="InterPro" id="IPR050116">
    <property type="entry name" value="DNA_polymerase-Y"/>
</dbReference>
<feature type="active site" evidence="15">
    <location>
        <position position="113"/>
    </location>
</feature>
<dbReference type="PATRIC" id="fig|1150625.3.peg.1985"/>
<dbReference type="STRING" id="1150625.Q75_09360"/>
<dbReference type="InterPro" id="IPR043128">
    <property type="entry name" value="Rev_trsase/Diguanyl_cyclase"/>
</dbReference>
<comment type="similarity">
    <text evidence="2 15">Belongs to the DNA polymerase type-Y family.</text>
</comment>
<dbReference type="HAMAP" id="MF_01113">
    <property type="entry name" value="DNApol_IV"/>
    <property type="match status" value="1"/>
</dbReference>
<feature type="domain" description="UmuC" evidence="16">
    <location>
        <begin position="12"/>
        <end position="193"/>
    </location>
</feature>
<dbReference type="PROSITE" id="PS50173">
    <property type="entry name" value="UMUC"/>
    <property type="match status" value="1"/>
</dbReference>
<dbReference type="InterPro" id="IPR043502">
    <property type="entry name" value="DNA/RNA_pol_sf"/>
</dbReference>
<dbReference type="NCBIfam" id="NF002492">
    <property type="entry name" value="PRK01810.1"/>
    <property type="match status" value="1"/>
</dbReference>
<evidence type="ECO:0000256" key="13">
    <source>
        <dbReference type="ARBA" id="ARBA00023204"/>
    </source>
</evidence>
<keyword evidence="11 15" id="KW-0239">DNA-directed DNA polymerase</keyword>
<comment type="caution">
    <text evidence="17">The sequence shown here is derived from an EMBL/GenBank/DDBJ whole genome shotgun (WGS) entry which is preliminary data.</text>
</comment>
<dbReference type="FunFam" id="3.40.1170.60:FF:000001">
    <property type="entry name" value="DNA polymerase IV"/>
    <property type="match status" value="1"/>
</dbReference>
<reference evidence="17 18" key="1">
    <citation type="journal article" date="2016" name="Front. Microbiol.">
        <title>Microevolution Analysis of Bacillus coahuilensis Unveils Differences in Phosphorus Acquisition Strategies and Their Regulation.</title>
        <authorList>
            <person name="Gomez-Lunar Z."/>
            <person name="Hernandez-Gonzalez I."/>
            <person name="Rodriguez-Torres M.D."/>
            <person name="Souza V."/>
            <person name="Olmedo-Alvarez G."/>
        </authorList>
    </citation>
    <scope>NUCLEOTIDE SEQUENCE [LARGE SCALE GENOMIC DNA]</scope>
    <source>
        <strain evidence="18">p1.1.43</strain>
    </source>
</reference>
<evidence type="ECO:0000313" key="18">
    <source>
        <dbReference type="Proteomes" id="UP000074108"/>
    </source>
</evidence>
<organism evidence="17 18">
    <name type="scientific">Bacillus coahuilensis p1.1.43</name>
    <dbReference type="NCBI Taxonomy" id="1150625"/>
    <lineage>
        <taxon>Bacteria</taxon>
        <taxon>Bacillati</taxon>
        <taxon>Bacillota</taxon>
        <taxon>Bacilli</taxon>
        <taxon>Bacillales</taxon>
        <taxon>Bacillaceae</taxon>
        <taxon>Bacillus</taxon>
    </lineage>
</organism>
<evidence type="ECO:0000256" key="10">
    <source>
        <dbReference type="ARBA" id="ARBA00022842"/>
    </source>
</evidence>
<dbReference type="InterPro" id="IPR017961">
    <property type="entry name" value="DNA_pol_Y-fam_little_finger"/>
</dbReference>
<evidence type="ECO:0000256" key="15">
    <source>
        <dbReference type="HAMAP-Rule" id="MF_01113"/>
    </source>
</evidence>
<dbReference type="GO" id="GO:0006261">
    <property type="term" value="P:DNA-templated DNA replication"/>
    <property type="evidence" value="ECO:0007669"/>
    <property type="project" value="UniProtKB-UniRule"/>
</dbReference>
<dbReference type="InterPro" id="IPR024728">
    <property type="entry name" value="PolY_HhH_motif"/>
</dbReference>
<keyword evidence="3 15" id="KW-0515">Mutator protein</keyword>
<evidence type="ECO:0000256" key="3">
    <source>
        <dbReference type="ARBA" id="ARBA00022457"/>
    </source>
</evidence>
<dbReference type="GO" id="GO:0003887">
    <property type="term" value="F:DNA-directed DNA polymerase activity"/>
    <property type="evidence" value="ECO:0007669"/>
    <property type="project" value="UniProtKB-UniRule"/>
</dbReference>
<feature type="binding site" evidence="15">
    <location>
        <position position="112"/>
    </location>
    <ligand>
        <name>Mg(2+)</name>
        <dbReference type="ChEBI" id="CHEBI:18420"/>
    </ligand>
</feature>
<dbReference type="EMBL" id="LDYG01000030">
    <property type="protein sequence ID" value="KUP06136.1"/>
    <property type="molecule type" value="Genomic_DNA"/>
</dbReference>
<dbReference type="Pfam" id="PF11799">
    <property type="entry name" value="IMS_C"/>
    <property type="match status" value="1"/>
</dbReference>
<dbReference type="Gene3D" id="3.40.1170.60">
    <property type="match status" value="1"/>
</dbReference>
<comment type="subunit">
    <text evidence="15">Monomer.</text>
</comment>
<evidence type="ECO:0000256" key="11">
    <source>
        <dbReference type="ARBA" id="ARBA00022932"/>
    </source>
</evidence>